<dbReference type="RefSeq" id="WP_190025745.1">
    <property type="nucleotide sequence ID" value="NZ_BMUU01000001.1"/>
</dbReference>
<dbReference type="Proteomes" id="UP000600946">
    <property type="component" value="Unassembled WGS sequence"/>
</dbReference>
<gene>
    <name evidence="3" type="ORF">GCM10010326_00540</name>
</gene>
<evidence type="ECO:0000256" key="2">
    <source>
        <dbReference type="SAM" id="MobiDB-lite"/>
    </source>
</evidence>
<feature type="region of interest" description="Disordered" evidence="2">
    <location>
        <begin position="185"/>
        <end position="207"/>
    </location>
</feature>
<dbReference type="InterPro" id="IPR013422">
    <property type="entry name" value="CRISPR-assoc_prot_Cas5_N"/>
</dbReference>
<dbReference type="NCBIfam" id="TIGR02593">
    <property type="entry name" value="CRISPR_cas5"/>
    <property type="match status" value="1"/>
</dbReference>
<dbReference type="CDD" id="cd09693">
    <property type="entry name" value="Cas5_I"/>
    <property type="match status" value="1"/>
</dbReference>
<dbReference type="EMBL" id="BMUU01000001">
    <property type="protein sequence ID" value="GGY13220.1"/>
    <property type="molecule type" value="Genomic_DNA"/>
</dbReference>
<dbReference type="Gene3D" id="3.30.70.2660">
    <property type="match status" value="1"/>
</dbReference>
<keyword evidence="4" id="KW-1185">Reference proteome</keyword>
<evidence type="ECO:0008006" key="5">
    <source>
        <dbReference type="Google" id="ProtNLM"/>
    </source>
</evidence>
<keyword evidence="1" id="KW-0051">Antiviral defense</keyword>
<protein>
    <recommendedName>
        <fullName evidence="5">Type I-E CRISPR-associated protein Cas5/CasD</fullName>
    </recommendedName>
</protein>
<proteinExistence type="predicted"/>
<comment type="caution">
    <text evidence="3">The sequence shown here is derived from an EMBL/GenBank/DDBJ whole genome shotgun (WGS) entry which is preliminary data.</text>
</comment>
<dbReference type="InterPro" id="IPR010147">
    <property type="entry name" value="CRISPR-assoc_prot_CasD"/>
</dbReference>
<accession>A0ABQ2ZH85</accession>
<dbReference type="GeneID" id="96288116"/>
<sequence length="243" mass="26754">MTAGLILHLSGIQHWGGPQGGKVRDTHPHPTRSALTGMLAAALGRPRGSDLRDLDQLGHTIRIDRPGRRLPDFHTVGGGYPKARTVMTADGTRRGEALVFEDWYLHDAAFTIALTGPPDLLDQTEAALQHPVFPPHLGRRSCPPDMPVLITRTDNTDATLSTLPLHRTAPHHGDHVDVAFLSEHAPTDQPQLPHTRRLQDAPLPGRNWTSRKLWETRRRLPAGLCKGLGTDYLQALTAYRTAL</sequence>
<organism evidence="3 4">
    <name type="scientific">Streptomyces xanthochromogenes</name>
    <dbReference type="NCBI Taxonomy" id="67384"/>
    <lineage>
        <taxon>Bacteria</taxon>
        <taxon>Bacillati</taxon>
        <taxon>Actinomycetota</taxon>
        <taxon>Actinomycetes</taxon>
        <taxon>Kitasatosporales</taxon>
        <taxon>Streptomycetaceae</taxon>
        <taxon>Streptomyces</taxon>
    </lineage>
</organism>
<evidence type="ECO:0000313" key="3">
    <source>
        <dbReference type="EMBL" id="GGY13220.1"/>
    </source>
</evidence>
<dbReference type="NCBIfam" id="TIGR01868">
    <property type="entry name" value="casD_Cas5e"/>
    <property type="match status" value="1"/>
</dbReference>
<reference evidence="4" key="1">
    <citation type="journal article" date="2019" name="Int. J. Syst. Evol. Microbiol.">
        <title>The Global Catalogue of Microorganisms (GCM) 10K type strain sequencing project: providing services to taxonomists for standard genome sequencing and annotation.</title>
        <authorList>
            <consortium name="The Broad Institute Genomics Platform"/>
            <consortium name="The Broad Institute Genome Sequencing Center for Infectious Disease"/>
            <person name="Wu L."/>
            <person name="Ma J."/>
        </authorList>
    </citation>
    <scope>NUCLEOTIDE SEQUENCE [LARGE SCALE GENOMIC DNA]</scope>
    <source>
        <strain evidence="4">JCM 4594</strain>
    </source>
</reference>
<name>A0ABQ2ZH85_9ACTN</name>
<evidence type="ECO:0000256" key="1">
    <source>
        <dbReference type="ARBA" id="ARBA00023118"/>
    </source>
</evidence>
<dbReference type="Pfam" id="PF09704">
    <property type="entry name" value="Cas_Cas5d"/>
    <property type="match status" value="1"/>
</dbReference>
<evidence type="ECO:0000313" key="4">
    <source>
        <dbReference type="Proteomes" id="UP000600946"/>
    </source>
</evidence>
<dbReference type="InterPro" id="IPR021124">
    <property type="entry name" value="CRISPR-assoc_prot_Cas5"/>
</dbReference>